<evidence type="ECO:0000313" key="5">
    <source>
        <dbReference type="EMBL" id="KAJ1690145.1"/>
    </source>
</evidence>
<organism evidence="5 6">
    <name type="scientific">Rhynchospora breviuscula</name>
    <dbReference type="NCBI Taxonomy" id="2022672"/>
    <lineage>
        <taxon>Eukaryota</taxon>
        <taxon>Viridiplantae</taxon>
        <taxon>Streptophyta</taxon>
        <taxon>Embryophyta</taxon>
        <taxon>Tracheophyta</taxon>
        <taxon>Spermatophyta</taxon>
        <taxon>Magnoliopsida</taxon>
        <taxon>Liliopsida</taxon>
        <taxon>Poales</taxon>
        <taxon>Cyperaceae</taxon>
        <taxon>Cyperoideae</taxon>
        <taxon>Rhynchosporeae</taxon>
        <taxon>Rhynchospora</taxon>
    </lineage>
</organism>
<gene>
    <name evidence="5" type="ORF">LUZ63_014300</name>
</gene>
<dbReference type="InterPro" id="IPR015943">
    <property type="entry name" value="WD40/YVTN_repeat-like_dom_sf"/>
</dbReference>
<evidence type="ECO:0000256" key="4">
    <source>
        <dbReference type="SAM" id="MobiDB-lite"/>
    </source>
</evidence>
<dbReference type="OrthoDB" id="674604at2759"/>
<dbReference type="AlphaFoldDB" id="A0A9Q0CA66"/>
<dbReference type="InterPro" id="IPR020472">
    <property type="entry name" value="WD40_PAC1"/>
</dbReference>
<dbReference type="InterPro" id="IPR045182">
    <property type="entry name" value="JINGUBANG-like"/>
</dbReference>
<dbReference type="InterPro" id="IPR001680">
    <property type="entry name" value="WD40_rpt"/>
</dbReference>
<keyword evidence="6" id="KW-1185">Reference proteome</keyword>
<comment type="caution">
    <text evidence="5">The sequence shown here is derived from an EMBL/GenBank/DDBJ whole genome shotgun (WGS) entry which is preliminary data.</text>
</comment>
<dbReference type="CDD" id="cd00200">
    <property type="entry name" value="WD40"/>
    <property type="match status" value="1"/>
</dbReference>
<dbReference type="FunFam" id="2.130.10.10:FF:000775">
    <property type="entry name" value="BnaA09g28200D protein"/>
    <property type="match status" value="1"/>
</dbReference>
<evidence type="ECO:0000256" key="2">
    <source>
        <dbReference type="ARBA" id="ARBA00022737"/>
    </source>
</evidence>
<feature type="repeat" description="WD" evidence="3">
    <location>
        <begin position="349"/>
        <end position="378"/>
    </location>
</feature>
<name>A0A9Q0CA66_9POAL</name>
<dbReference type="PANTHER" id="PTHR22844">
    <property type="entry name" value="F-BOX AND WD40 DOMAIN PROTEIN"/>
    <property type="match status" value="1"/>
</dbReference>
<accession>A0A9Q0CA66</accession>
<dbReference type="PANTHER" id="PTHR22844:SF370">
    <property type="entry name" value="OS12G0594000 PROTEIN"/>
    <property type="match status" value="1"/>
</dbReference>
<dbReference type="PROSITE" id="PS50082">
    <property type="entry name" value="WD_REPEATS_2"/>
    <property type="match status" value="4"/>
</dbReference>
<dbReference type="PRINTS" id="PR00320">
    <property type="entry name" value="GPROTEINBRPT"/>
</dbReference>
<dbReference type="Proteomes" id="UP001151287">
    <property type="component" value="Unassembled WGS sequence"/>
</dbReference>
<evidence type="ECO:0000313" key="6">
    <source>
        <dbReference type="Proteomes" id="UP001151287"/>
    </source>
</evidence>
<feature type="repeat" description="WD" evidence="3">
    <location>
        <begin position="306"/>
        <end position="340"/>
    </location>
</feature>
<feature type="repeat" description="WD" evidence="3">
    <location>
        <begin position="214"/>
        <end position="255"/>
    </location>
</feature>
<feature type="region of interest" description="Disordered" evidence="4">
    <location>
        <begin position="24"/>
        <end position="68"/>
    </location>
</feature>
<keyword evidence="2" id="KW-0677">Repeat</keyword>
<keyword evidence="1 3" id="KW-0853">WD repeat</keyword>
<sequence length="495" mass="54699">MTNLKEKNSTRRLKNKLINLFRADPIIPQSNSEEDDSTHNGFSTSSSTESPDYLSDMNPASTSPSPYNLSPWNPTMPSPFTKSPWVTYGGFFDEGPSTGLVGSLVREEGHVYSLAASGELLFTGSESKNIRVWKNQHEFTGFKCSSGFVKAMVISNSKIFTGHQDGKIRVWKVSPKDPTVYKRVASLPLMKDFIKSSIKPSNYVEVRRHRNTVWIRHFDSVSCLSLDEEAGLLYSGSWDKTVKVWRLSDFKCLESIKAHDDAVNTVAIGSDGLVFTGSADGTVKMWRREMTNSKGGDTRHMAVRTLLQGESAVTSIAVSAESGLVYAGSSDGKVNYWDMNRRYTYGGALRGHKMAVLCLAVAGPLVVSGSADKSLCVWRREEKGGAHTKVTSLTGHEGPVKCVAVEEEKYQVGSGFSFRDWGQRWVVYSGSLDRSVKVWRVAEDMEPQLELNSRTPNHVIGAGRSSLHVPVGTGKDGPNGWDLVRNWKEHGNKRV</sequence>
<dbReference type="Gene3D" id="2.130.10.10">
    <property type="entry name" value="YVTN repeat-like/Quinoprotein amine dehydrogenase"/>
    <property type="match status" value="3"/>
</dbReference>
<proteinExistence type="predicted"/>
<evidence type="ECO:0000256" key="3">
    <source>
        <dbReference type="PROSITE-ProRule" id="PRU00221"/>
    </source>
</evidence>
<feature type="compositionally biased region" description="Polar residues" evidence="4">
    <location>
        <begin position="39"/>
        <end position="50"/>
    </location>
</feature>
<dbReference type="SUPFAM" id="SSF50978">
    <property type="entry name" value="WD40 repeat-like"/>
    <property type="match status" value="1"/>
</dbReference>
<dbReference type="InterPro" id="IPR036322">
    <property type="entry name" value="WD40_repeat_dom_sf"/>
</dbReference>
<dbReference type="Pfam" id="PF00400">
    <property type="entry name" value="WD40"/>
    <property type="match status" value="6"/>
</dbReference>
<evidence type="ECO:0000256" key="1">
    <source>
        <dbReference type="ARBA" id="ARBA00022574"/>
    </source>
</evidence>
<dbReference type="PROSITE" id="PS50294">
    <property type="entry name" value="WD_REPEATS_REGION"/>
    <property type="match status" value="3"/>
</dbReference>
<feature type="repeat" description="WD" evidence="3">
    <location>
        <begin position="256"/>
        <end position="286"/>
    </location>
</feature>
<feature type="compositionally biased region" description="Polar residues" evidence="4">
    <location>
        <begin position="58"/>
        <end position="68"/>
    </location>
</feature>
<protein>
    <submittedName>
        <fullName evidence="5">Uncharacterized protein</fullName>
    </submittedName>
</protein>
<reference evidence="5" key="1">
    <citation type="journal article" date="2022" name="Cell">
        <title>Repeat-based holocentromeres influence genome architecture and karyotype evolution.</title>
        <authorList>
            <person name="Hofstatter P.G."/>
            <person name="Thangavel G."/>
            <person name="Lux T."/>
            <person name="Neumann P."/>
            <person name="Vondrak T."/>
            <person name="Novak P."/>
            <person name="Zhang M."/>
            <person name="Costa L."/>
            <person name="Castellani M."/>
            <person name="Scott A."/>
            <person name="Toegelov H."/>
            <person name="Fuchs J."/>
            <person name="Mata-Sucre Y."/>
            <person name="Dias Y."/>
            <person name="Vanzela A.L.L."/>
            <person name="Huettel B."/>
            <person name="Almeida C.C.S."/>
            <person name="Simkova H."/>
            <person name="Souza G."/>
            <person name="Pedrosa-Harand A."/>
            <person name="Macas J."/>
            <person name="Mayer K.F.X."/>
            <person name="Houben A."/>
            <person name="Marques A."/>
        </authorList>
    </citation>
    <scope>NUCLEOTIDE SEQUENCE</scope>
    <source>
        <strain evidence="5">RhyBre1mFocal</strain>
    </source>
</reference>
<dbReference type="EMBL" id="JAMQYH010000004">
    <property type="protein sequence ID" value="KAJ1690145.1"/>
    <property type="molecule type" value="Genomic_DNA"/>
</dbReference>
<dbReference type="SMART" id="SM00320">
    <property type="entry name" value="WD40"/>
    <property type="match status" value="7"/>
</dbReference>